<organism evidence="2 3">
    <name type="scientific">Nonomuraea fuscirosea</name>
    <dbReference type="NCBI Taxonomy" id="1291556"/>
    <lineage>
        <taxon>Bacteria</taxon>
        <taxon>Bacillati</taxon>
        <taxon>Actinomycetota</taxon>
        <taxon>Actinomycetes</taxon>
        <taxon>Streptosporangiales</taxon>
        <taxon>Streptosporangiaceae</taxon>
        <taxon>Nonomuraea</taxon>
    </lineage>
</organism>
<accession>A0A2T0LZT7</accession>
<protein>
    <submittedName>
        <fullName evidence="2">Uncharacterized protein</fullName>
    </submittedName>
</protein>
<name>A0A2T0LZT7_9ACTN</name>
<gene>
    <name evidence="2" type="ORF">B0I32_13844</name>
</gene>
<feature type="chain" id="PRO_5015723645" evidence="1">
    <location>
        <begin position="25"/>
        <end position="150"/>
    </location>
</feature>
<dbReference type="Proteomes" id="UP000238312">
    <property type="component" value="Unassembled WGS sequence"/>
</dbReference>
<feature type="signal peptide" evidence="1">
    <location>
        <begin position="1"/>
        <end position="24"/>
    </location>
</feature>
<reference evidence="2 3" key="1">
    <citation type="submission" date="2018-03" db="EMBL/GenBank/DDBJ databases">
        <title>Genomic Encyclopedia of Type Strains, Phase III (KMG-III): the genomes of soil and plant-associated and newly described type strains.</title>
        <authorList>
            <person name="Whitman W."/>
        </authorList>
    </citation>
    <scope>NUCLEOTIDE SEQUENCE [LARGE SCALE GENOMIC DNA]</scope>
    <source>
        <strain evidence="2 3">CGMCC 4.7104</strain>
    </source>
</reference>
<dbReference type="AlphaFoldDB" id="A0A2T0LZT7"/>
<keyword evidence="3" id="KW-1185">Reference proteome</keyword>
<sequence>MRVIAAACCAAFCCAVLPVAPAAADDADSVVPLEPAPVGGDVLGKFCISVPVNTLAQAFAAFFGMAGSGGGAVAGAPAGVQSAASSGAQAGTPSGALPASALVPAQVPAAVPVNGSPAGTQSLAGVPLMAQLLMSAGLPKDLTILEAVPC</sequence>
<proteinExistence type="predicted"/>
<dbReference type="RefSeq" id="WP_106252682.1">
    <property type="nucleotide sequence ID" value="NZ_JBFAIB010000001.1"/>
</dbReference>
<comment type="caution">
    <text evidence="2">The sequence shown here is derived from an EMBL/GenBank/DDBJ whole genome shotgun (WGS) entry which is preliminary data.</text>
</comment>
<evidence type="ECO:0000256" key="1">
    <source>
        <dbReference type="SAM" id="SignalP"/>
    </source>
</evidence>
<keyword evidence="1" id="KW-0732">Signal</keyword>
<evidence type="ECO:0000313" key="2">
    <source>
        <dbReference type="EMBL" id="PRX49738.1"/>
    </source>
</evidence>
<dbReference type="EMBL" id="PVNG01000038">
    <property type="protein sequence ID" value="PRX49738.1"/>
    <property type="molecule type" value="Genomic_DNA"/>
</dbReference>
<evidence type="ECO:0000313" key="3">
    <source>
        <dbReference type="Proteomes" id="UP000238312"/>
    </source>
</evidence>